<dbReference type="InterPro" id="IPR045082">
    <property type="entry name" value="ATP_syn_F0_a_bact/chloroplast"/>
</dbReference>
<dbReference type="PATRIC" id="fig|1618676.3.peg.564"/>
<keyword evidence="9 11" id="KW-0472">Membrane</keyword>
<comment type="function">
    <text evidence="11">Key component of the proton channel; it plays a direct role in the translocation of protons across the membrane.</text>
</comment>
<feature type="transmembrane region" description="Helical" evidence="11">
    <location>
        <begin position="20"/>
        <end position="42"/>
    </location>
</feature>
<comment type="similarity">
    <text evidence="2 11">Belongs to the ATPase A chain family.</text>
</comment>
<evidence type="ECO:0000256" key="2">
    <source>
        <dbReference type="ARBA" id="ARBA00006810"/>
    </source>
</evidence>
<evidence type="ECO:0000256" key="8">
    <source>
        <dbReference type="ARBA" id="ARBA00023065"/>
    </source>
</evidence>
<feature type="transmembrane region" description="Helical" evidence="11">
    <location>
        <begin position="158"/>
        <end position="177"/>
    </location>
</feature>
<dbReference type="GO" id="GO:0005886">
    <property type="term" value="C:plasma membrane"/>
    <property type="evidence" value="ECO:0007669"/>
    <property type="project" value="UniProtKB-SubCell"/>
</dbReference>
<keyword evidence="11" id="KW-1003">Cell membrane</keyword>
<dbReference type="Pfam" id="PF00119">
    <property type="entry name" value="ATP-synt_A"/>
    <property type="match status" value="1"/>
</dbReference>
<dbReference type="PANTHER" id="PTHR42823">
    <property type="entry name" value="ATP SYNTHASE SUBUNIT A, CHLOROPLASTIC"/>
    <property type="match status" value="1"/>
</dbReference>
<dbReference type="InterPro" id="IPR035908">
    <property type="entry name" value="F0_ATP_A_sf"/>
</dbReference>
<protein>
    <recommendedName>
        <fullName evidence="11">ATP synthase subunit a</fullName>
    </recommendedName>
    <alternativeName>
        <fullName evidence="11">ATP synthase F0 sector subunit a</fullName>
    </alternativeName>
    <alternativeName>
        <fullName evidence="11">F-ATPase subunit 6</fullName>
    </alternativeName>
</protein>
<accession>A0A0G2AES7</accession>
<sequence length="251" mass="27412">MEGGIHVALKPEVIGTLAGIPITNSLVTSWAVIALLALIAVLMSRRAGLIPGTFQTVIEWGFEYVYDYVVEVLESRELGAKFFPLVMTIFLFIFTANLLEYMPGIGSIGFFKPGEFIPLLRSVNTDLNVTLALAAISFFVIEVAGFAALGAVKYMGKFINFSGGFIGFAVGLVEMIGEFARLISLSFRLFGNIIAGEVLIIVAMFFVPYFGPVPLMMFELFIGFLQAAIFPLLTLFFIKLAITEPHAAESH</sequence>
<evidence type="ECO:0000256" key="6">
    <source>
        <dbReference type="ARBA" id="ARBA00022781"/>
    </source>
</evidence>
<dbReference type="Proteomes" id="UP000034445">
    <property type="component" value="Unassembled WGS sequence"/>
</dbReference>
<evidence type="ECO:0000256" key="9">
    <source>
        <dbReference type="ARBA" id="ARBA00023136"/>
    </source>
</evidence>
<proteinExistence type="inferred from homology"/>
<dbReference type="AlphaFoldDB" id="A0A0G2AES7"/>
<name>A0A0G2AES7_9BACT</name>
<evidence type="ECO:0000256" key="4">
    <source>
        <dbReference type="ARBA" id="ARBA00022547"/>
    </source>
</evidence>
<evidence type="ECO:0000313" key="12">
    <source>
        <dbReference type="EMBL" id="KKW31004.1"/>
    </source>
</evidence>
<keyword evidence="5 11" id="KW-0812">Transmembrane</keyword>
<feature type="transmembrane region" description="Helical" evidence="11">
    <location>
        <begin position="129"/>
        <end position="152"/>
    </location>
</feature>
<dbReference type="InterPro" id="IPR023011">
    <property type="entry name" value="ATP_synth_F0_asu_AS"/>
</dbReference>
<dbReference type="GO" id="GO:0042777">
    <property type="term" value="P:proton motive force-driven plasma membrane ATP synthesis"/>
    <property type="evidence" value="ECO:0007669"/>
    <property type="project" value="TreeGrafter"/>
</dbReference>
<dbReference type="EMBL" id="LCRF01000026">
    <property type="protein sequence ID" value="KKW31004.1"/>
    <property type="molecule type" value="Genomic_DNA"/>
</dbReference>
<keyword evidence="10 11" id="KW-0066">ATP synthesis</keyword>
<keyword evidence="8 11" id="KW-0406">Ion transport</keyword>
<keyword evidence="4 11" id="KW-0138">CF(0)</keyword>
<dbReference type="PROSITE" id="PS00449">
    <property type="entry name" value="ATPASE_A"/>
    <property type="match status" value="1"/>
</dbReference>
<feature type="transmembrane region" description="Helical" evidence="11">
    <location>
        <begin position="189"/>
        <end position="210"/>
    </location>
</feature>
<keyword evidence="3 11" id="KW-0813">Transport</keyword>
<dbReference type="Gene3D" id="1.20.120.220">
    <property type="entry name" value="ATP synthase, F0 complex, subunit A"/>
    <property type="match status" value="1"/>
</dbReference>
<dbReference type="PRINTS" id="PR00123">
    <property type="entry name" value="ATPASEA"/>
</dbReference>
<dbReference type="CDD" id="cd00310">
    <property type="entry name" value="ATP-synt_Fo_a_6"/>
    <property type="match status" value="1"/>
</dbReference>
<evidence type="ECO:0000313" key="13">
    <source>
        <dbReference type="Proteomes" id="UP000034445"/>
    </source>
</evidence>
<keyword evidence="6 11" id="KW-0375">Hydrogen ion transport</keyword>
<dbReference type="InterPro" id="IPR000568">
    <property type="entry name" value="ATP_synth_F0_asu"/>
</dbReference>
<evidence type="ECO:0000256" key="10">
    <source>
        <dbReference type="ARBA" id="ARBA00023310"/>
    </source>
</evidence>
<dbReference type="GO" id="GO:0046933">
    <property type="term" value="F:proton-transporting ATP synthase activity, rotational mechanism"/>
    <property type="evidence" value="ECO:0007669"/>
    <property type="project" value="UniProtKB-UniRule"/>
</dbReference>
<comment type="caution">
    <text evidence="12">The sequence shown here is derived from an EMBL/GenBank/DDBJ whole genome shotgun (WGS) entry which is preliminary data.</text>
</comment>
<feature type="transmembrane region" description="Helical" evidence="11">
    <location>
        <begin position="78"/>
        <end position="99"/>
    </location>
</feature>
<keyword evidence="7 11" id="KW-1133">Transmembrane helix</keyword>
<evidence type="ECO:0000256" key="1">
    <source>
        <dbReference type="ARBA" id="ARBA00004141"/>
    </source>
</evidence>
<evidence type="ECO:0000256" key="5">
    <source>
        <dbReference type="ARBA" id="ARBA00022692"/>
    </source>
</evidence>
<evidence type="ECO:0000256" key="3">
    <source>
        <dbReference type="ARBA" id="ARBA00022448"/>
    </source>
</evidence>
<comment type="subcellular location">
    <subcellularLocation>
        <location evidence="11">Cell membrane</location>
        <topology evidence="11">Multi-pass membrane protein</topology>
    </subcellularLocation>
    <subcellularLocation>
        <location evidence="1">Membrane</location>
        <topology evidence="1">Multi-pass membrane protein</topology>
    </subcellularLocation>
</comment>
<evidence type="ECO:0000256" key="11">
    <source>
        <dbReference type="HAMAP-Rule" id="MF_01393"/>
    </source>
</evidence>
<feature type="transmembrane region" description="Helical" evidence="11">
    <location>
        <begin position="216"/>
        <end position="238"/>
    </location>
</feature>
<gene>
    <name evidence="11" type="primary">atpB</name>
    <name evidence="12" type="ORF">UY74_C0026G0016</name>
</gene>
<reference evidence="12 13" key="1">
    <citation type="journal article" date="2015" name="Nature">
        <title>rRNA introns, odd ribosomes, and small enigmatic genomes across a large radiation of phyla.</title>
        <authorList>
            <person name="Brown C.T."/>
            <person name="Hug L.A."/>
            <person name="Thomas B.C."/>
            <person name="Sharon I."/>
            <person name="Castelle C.J."/>
            <person name="Singh A."/>
            <person name="Wilkins M.J."/>
            <person name="Williams K.H."/>
            <person name="Banfield J.F."/>
        </authorList>
    </citation>
    <scope>NUCLEOTIDE SEQUENCE [LARGE SCALE GENOMIC DNA]</scope>
</reference>
<dbReference type="HAMAP" id="MF_01393">
    <property type="entry name" value="ATP_synth_a_bact"/>
    <property type="match status" value="1"/>
</dbReference>
<dbReference type="SUPFAM" id="SSF81336">
    <property type="entry name" value="F1F0 ATP synthase subunit A"/>
    <property type="match status" value="1"/>
</dbReference>
<evidence type="ECO:0000256" key="7">
    <source>
        <dbReference type="ARBA" id="ARBA00022989"/>
    </source>
</evidence>
<organism evidence="12 13">
    <name type="scientific">Candidatus Kaiserbacteria bacterium GW2011_GWC2_52_8b</name>
    <dbReference type="NCBI Taxonomy" id="1618676"/>
    <lineage>
        <taxon>Bacteria</taxon>
        <taxon>Candidatus Kaiseribacteriota</taxon>
    </lineage>
</organism>
<dbReference type="GO" id="GO:0045259">
    <property type="term" value="C:proton-transporting ATP synthase complex"/>
    <property type="evidence" value="ECO:0007669"/>
    <property type="project" value="UniProtKB-KW"/>
</dbReference>
<dbReference type="PANTHER" id="PTHR42823:SF3">
    <property type="entry name" value="ATP SYNTHASE SUBUNIT A, CHLOROPLASTIC"/>
    <property type="match status" value="1"/>
</dbReference>